<feature type="compositionally biased region" description="Pro residues" evidence="1">
    <location>
        <begin position="23"/>
        <end position="36"/>
    </location>
</feature>
<evidence type="ECO:0000256" key="1">
    <source>
        <dbReference type="SAM" id="MobiDB-lite"/>
    </source>
</evidence>
<proteinExistence type="predicted"/>
<dbReference type="AlphaFoldDB" id="A0AAE1PMP2"/>
<name>A0AAE1PMP2_9EUCA</name>
<keyword evidence="3" id="KW-1185">Reference proteome</keyword>
<comment type="caution">
    <text evidence="2">The sequence shown here is derived from an EMBL/GenBank/DDBJ whole genome shotgun (WGS) entry which is preliminary data.</text>
</comment>
<accession>A0AAE1PMP2</accession>
<evidence type="ECO:0000313" key="3">
    <source>
        <dbReference type="Proteomes" id="UP001292094"/>
    </source>
</evidence>
<evidence type="ECO:0000313" key="2">
    <source>
        <dbReference type="EMBL" id="KAK4309942.1"/>
    </source>
</evidence>
<dbReference type="EMBL" id="JAWZYT010001693">
    <property type="protein sequence ID" value="KAK4309942.1"/>
    <property type="molecule type" value="Genomic_DNA"/>
</dbReference>
<reference evidence="2" key="1">
    <citation type="submission" date="2023-11" db="EMBL/GenBank/DDBJ databases">
        <title>Genome assemblies of two species of porcelain crab, Petrolisthes cinctipes and Petrolisthes manimaculis (Anomura: Porcellanidae).</title>
        <authorList>
            <person name="Angst P."/>
        </authorList>
    </citation>
    <scope>NUCLEOTIDE SEQUENCE</scope>
    <source>
        <strain evidence="2">PB745_02</strain>
        <tissue evidence="2">Gill</tissue>
    </source>
</reference>
<feature type="compositionally biased region" description="Low complexity" evidence="1">
    <location>
        <begin position="10"/>
        <end position="22"/>
    </location>
</feature>
<gene>
    <name evidence="2" type="ORF">Pmani_018459</name>
</gene>
<organism evidence="2 3">
    <name type="scientific">Petrolisthes manimaculis</name>
    <dbReference type="NCBI Taxonomy" id="1843537"/>
    <lineage>
        <taxon>Eukaryota</taxon>
        <taxon>Metazoa</taxon>
        <taxon>Ecdysozoa</taxon>
        <taxon>Arthropoda</taxon>
        <taxon>Crustacea</taxon>
        <taxon>Multicrustacea</taxon>
        <taxon>Malacostraca</taxon>
        <taxon>Eumalacostraca</taxon>
        <taxon>Eucarida</taxon>
        <taxon>Decapoda</taxon>
        <taxon>Pleocyemata</taxon>
        <taxon>Anomura</taxon>
        <taxon>Galatheoidea</taxon>
        <taxon>Porcellanidae</taxon>
        <taxon>Petrolisthes</taxon>
    </lineage>
</organism>
<dbReference type="Proteomes" id="UP001292094">
    <property type="component" value="Unassembled WGS sequence"/>
</dbReference>
<feature type="compositionally biased region" description="Low complexity" evidence="1">
    <location>
        <begin position="37"/>
        <end position="49"/>
    </location>
</feature>
<protein>
    <submittedName>
        <fullName evidence="2">Uncharacterized protein</fullName>
    </submittedName>
</protein>
<feature type="region of interest" description="Disordered" evidence="1">
    <location>
        <begin position="1"/>
        <end position="49"/>
    </location>
</feature>
<sequence length="82" mass="9176">MSYHFISHSLLTTPCPHPHSLTPTPPRPPPRPPPHPHNTTPSTPSLPQHYTLTSTTCTCYFTLNEQVTIRSPPLSAVNWEAR</sequence>